<evidence type="ECO:0000313" key="3">
    <source>
        <dbReference type="EMBL" id="SEG45609.1"/>
    </source>
</evidence>
<dbReference type="EMBL" id="FNVR01000040">
    <property type="protein sequence ID" value="SEG45609.1"/>
    <property type="molecule type" value="Genomic_DNA"/>
</dbReference>
<dbReference type="PROSITE" id="PS51257">
    <property type="entry name" value="PROKAR_LIPOPROTEIN"/>
    <property type="match status" value="1"/>
</dbReference>
<feature type="chain" id="PRO_5009292455" evidence="1">
    <location>
        <begin position="18"/>
        <end position="320"/>
    </location>
</feature>
<dbReference type="InterPro" id="IPR010895">
    <property type="entry name" value="CHRD"/>
</dbReference>
<organism evidence="3 4">
    <name type="scientific">Algoriphagus boritolerans DSM 17298 = JCM 18970</name>
    <dbReference type="NCBI Taxonomy" id="1120964"/>
    <lineage>
        <taxon>Bacteria</taxon>
        <taxon>Pseudomonadati</taxon>
        <taxon>Bacteroidota</taxon>
        <taxon>Cytophagia</taxon>
        <taxon>Cytophagales</taxon>
        <taxon>Cyclobacteriaceae</taxon>
        <taxon>Algoriphagus</taxon>
    </lineage>
</organism>
<feature type="domain" description="CHRD" evidence="2">
    <location>
        <begin position="189"/>
        <end position="320"/>
    </location>
</feature>
<dbReference type="Proteomes" id="UP000236736">
    <property type="component" value="Unassembled WGS sequence"/>
</dbReference>
<dbReference type="PROSITE" id="PS50933">
    <property type="entry name" value="CHRD"/>
    <property type="match status" value="2"/>
</dbReference>
<keyword evidence="4" id="KW-1185">Reference proteome</keyword>
<dbReference type="SMART" id="SM00754">
    <property type="entry name" value="CHRD"/>
    <property type="match status" value="2"/>
</dbReference>
<feature type="signal peptide" evidence="1">
    <location>
        <begin position="1"/>
        <end position="17"/>
    </location>
</feature>
<sequence length="320" mass="33801">MNNSLSKFFMASLVALAVISCQSIPEEAPISQDMAEEIAENSNGGENARRGFGTEFGAFLIGSEEVINGETGVLVSPGAGSSSFSLSPDGKSLNYEIRVANTTDILFGHLHLAPAGQNGDIVATIVGINDGLNNGVIATGVLRDEDVVGRTLSQLVDEMTEGKVYVNIHTAVNPSGELRGQVSVKRPGSERNFAVQLSGANEVPKVMTDASGLAKFQFNESDTNPTFQINIDGIDSDILFSHIHLAEAGVNGGVVYTLRGDRVTGPFSGVYAKDELLASMLSGQLKGGDLVILKEAFRTGYAYVNIHSADFPNGELRGNF</sequence>
<reference evidence="4" key="1">
    <citation type="submission" date="2016-10" db="EMBL/GenBank/DDBJ databases">
        <authorList>
            <person name="Varghese N."/>
            <person name="Submissions S."/>
        </authorList>
    </citation>
    <scope>NUCLEOTIDE SEQUENCE [LARGE SCALE GENOMIC DNA]</scope>
    <source>
        <strain evidence="4">DSM 17298</strain>
    </source>
</reference>
<dbReference type="Pfam" id="PF07452">
    <property type="entry name" value="CHRD"/>
    <property type="match status" value="2"/>
</dbReference>
<gene>
    <name evidence="3" type="ORF">SAMN03080598_04015</name>
</gene>
<proteinExistence type="predicted"/>
<accession>A0A1H6AA34</accession>
<dbReference type="OrthoDB" id="571052at2"/>
<name>A0A1H6AA34_9BACT</name>
<feature type="domain" description="CHRD" evidence="2">
    <location>
        <begin position="52"/>
        <end position="187"/>
    </location>
</feature>
<dbReference type="STRING" id="1120964.GCA_001313265_07093"/>
<dbReference type="RefSeq" id="WP_103926569.1">
    <property type="nucleotide sequence ID" value="NZ_FNVR01000040.1"/>
</dbReference>
<evidence type="ECO:0000256" key="1">
    <source>
        <dbReference type="SAM" id="SignalP"/>
    </source>
</evidence>
<protein>
    <submittedName>
        <fullName evidence="3">CHRD domain-containing protein</fullName>
    </submittedName>
</protein>
<evidence type="ECO:0000313" key="4">
    <source>
        <dbReference type="Proteomes" id="UP000236736"/>
    </source>
</evidence>
<dbReference type="AlphaFoldDB" id="A0A1H6AA34"/>
<keyword evidence="1" id="KW-0732">Signal</keyword>
<evidence type="ECO:0000259" key="2">
    <source>
        <dbReference type="PROSITE" id="PS50933"/>
    </source>
</evidence>